<organism evidence="6 7">
    <name type="scientific">Candidatus Burkholderia verschuerenii</name>
    <dbReference type="NCBI Taxonomy" id="242163"/>
    <lineage>
        <taxon>Bacteria</taxon>
        <taxon>Pseudomonadati</taxon>
        <taxon>Pseudomonadota</taxon>
        <taxon>Betaproteobacteria</taxon>
        <taxon>Burkholderiales</taxon>
        <taxon>Burkholderiaceae</taxon>
        <taxon>Burkholderia</taxon>
    </lineage>
</organism>
<keyword evidence="3" id="KW-0418">Kinase</keyword>
<dbReference type="InterPro" id="IPR012893">
    <property type="entry name" value="HipA-like_C"/>
</dbReference>
<dbReference type="PATRIC" id="fig|242163.4.peg.4762"/>
<dbReference type="Proteomes" id="UP000036959">
    <property type="component" value="Unassembled WGS sequence"/>
</dbReference>
<evidence type="ECO:0000259" key="5">
    <source>
        <dbReference type="Pfam" id="PF18790"/>
    </source>
</evidence>
<comment type="caution">
    <text evidence="6">The sequence shown here is derived from an EMBL/GenBank/DDBJ whole genome shotgun (WGS) entry which is preliminary data.</text>
</comment>
<dbReference type="InterPro" id="IPR040782">
    <property type="entry name" value="KfrB"/>
</dbReference>
<dbReference type="GO" id="GO:0004674">
    <property type="term" value="F:protein serine/threonine kinase activity"/>
    <property type="evidence" value="ECO:0007669"/>
    <property type="project" value="TreeGrafter"/>
</dbReference>
<dbReference type="AlphaFoldDB" id="A0A0L0MHL1"/>
<keyword evidence="7" id="KW-1185">Reference proteome</keyword>
<evidence type="ECO:0000256" key="1">
    <source>
        <dbReference type="ARBA" id="ARBA00010164"/>
    </source>
</evidence>
<comment type="similarity">
    <text evidence="1">Belongs to the HipA Ser/Thr kinase family.</text>
</comment>
<evidence type="ECO:0000313" key="6">
    <source>
        <dbReference type="EMBL" id="KND62162.1"/>
    </source>
</evidence>
<keyword evidence="2" id="KW-0808">Transferase</keyword>
<dbReference type="Gene3D" id="1.10.1070.20">
    <property type="match status" value="1"/>
</dbReference>
<accession>A0A0L0MHL1</accession>
<dbReference type="EMBL" id="LFJJ01000004">
    <property type="protein sequence ID" value="KND62162.1"/>
    <property type="molecule type" value="Genomic_DNA"/>
</dbReference>
<dbReference type="PANTHER" id="PTHR37419">
    <property type="entry name" value="SERINE/THREONINE-PROTEIN KINASE TOXIN HIPA"/>
    <property type="match status" value="1"/>
</dbReference>
<proteinExistence type="inferred from homology"/>
<dbReference type="Pfam" id="PF07804">
    <property type="entry name" value="HipA_C"/>
    <property type="match status" value="1"/>
</dbReference>
<feature type="domain" description="KfrB" evidence="5">
    <location>
        <begin position="174"/>
        <end position="226"/>
    </location>
</feature>
<name>A0A0L0MHL1_9BURK</name>
<dbReference type="PANTHER" id="PTHR37419:SF8">
    <property type="entry name" value="TOXIN YJJJ"/>
    <property type="match status" value="1"/>
</dbReference>
<reference evidence="7" key="1">
    <citation type="submission" date="2015-06" db="EMBL/GenBank/DDBJ databases">
        <title>Comparative genomics of Burkholderia leaf nodule symbionts.</title>
        <authorList>
            <person name="Carlier A."/>
            <person name="Eberl L."/>
            <person name="Pinto-Carbo M."/>
        </authorList>
    </citation>
    <scope>NUCLEOTIDE SEQUENCE [LARGE SCALE GENOMIC DNA]</scope>
    <source>
        <strain evidence="7">UZHbot4</strain>
    </source>
</reference>
<protein>
    <submittedName>
        <fullName evidence="6">Hipa protein</fullName>
    </submittedName>
</protein>
<dbReference type="InterPro" id="IPR052028">
    <property type="entry name" value="HipA_Ser/Thr_kinase"/>
</dbReference>
<dbReference type="Pfam" id="PF18790">
    <property type="entry name" value="KfrB"/>
    <property type="match status" value="1"/>
</dbReference>
<evidence type="ECO:0000313" key="7">
    <source>
        <dbReference type="Proteomes" id="UP000036959"/>
    </source>
</evidence>
<evidence type="ECO:0000256" key="3">
    <source>
        <dbReference type="ARBA" id="ARBA00022777"/>
    </source>
</evidence>
<gene>
    <name evidence="6" type="ORF">BVER_01958</name>
</gene>
<evidence type="ECO:0000256" key="2">
    <source>
        <dbReference type="ARBA" id="ARBA00022679"/>
    </source>
</evidence>
<sequence>MLIAESIDVAAAAYADLAEIARRYSVQPREDSRQLFRRMIFNILMENTDDHEKNHAFLNHDGKWKLSPAYDLQPQIQGIGYQQLILGVQAHEPSIANALSEAGRFMLTSSEANAEVERLIEVLSHWPKAFRAAGVSERDIETCQRFVLVERERDTTYGTMPESSIAPDMADGYYTGDVIALRANTVFQDAGNGVVIAHPRAGLNLPDDVKIGANLNIAYKDGQLVTMRSGRKSQTKTKPKSH</sequence>
<feature type="domain" description="HipA-like C-terminal" evidence="4">
    <location>
        <begin position="12"/>
        <end position="122"/>
    </location>
</feature>
<evidence type="ECO:0000259" key="4">
    <source>
        <dbReference type="Pfam" id="PF07804"/>
    </source>
</evidence>
<dbReference type="GO" id="GO:0005829">
    <property type="term" value="C:cytosol"/>
    <property type="evidence" value="ECO:0007669"/>
    <property type="project" value="TreeGrafter"/>
</dbReference>